<dbReference type="Proteomes" id="UP001189122">
    <property type="component" value="Unassembled WGS sequence"/>
</dbReference>
<accession>A0A7I8IV72</accession>
<evidence type="ECO:0000313" key="2">
    <source>
        <dbReference type="Proteomes" id="UP001189122"/>
    </source>
</evidence>
<organism evidence="1">
    <name type="scientific">Spirodela intermedia</name>
    <name type="common">Intermediate duckweed</name>
    <dbReference type="NCBI Taxonomy" id="51605"/>
    <lineage>
        <taxon>Eukaryota</taxon>
        <taxon>Viridiplantae</taxon>
        <taxon>Streptophyta</taxon>
        <taxon>Embryophyta</taxon>
        <taxon>Tracheophyta</taxon>
        <taxon>Spermatophyta</taxon>
        <taxon>Magnoliopsida</taxon>
        <taxon>Liliopsida</taxon>
        <taxon>Araceae</taxon>
        <taxon>Lemnoideae</taxon>
        <taxon>Spirodela</taxon>
    </lineage>
</organism>
<dbReference type="EMBL" id="CACRZD030000006">
    <property type="protein sequence ID" value="CAA6661886.1"/>
    <property type="molecule type" value="Genomic_DNA"/>
</dbReference>
<dbReference type="EMBL" id="LR743593">
    <property type="protein sequence ID" value="CAA2622230.1"/>
    <property type="molecule type" value="Genomic_DNA"/>
</dbReference>
<reference evidence="1 2" key="1">
    <citation type="submission" date="2019-12" db="EMBL/GenBank/DDBJ databases">
        <authorList>
            <person name="Scholz U."/>
            <person name="Mascher M."/>
            <person name="Fiebig A."/>
        </authorList>
    </citation>
    <scope>NUCLEOTIDE SEQUENCE</scope>
</reference>
<name>A0A7I8IV72_SPIIN</name>
<keyword evidence="2" id="KW-1185">Reference proteome</keyword>
<gene>
    <name evidence="1" type="ORF">SI7747_06008280</name>
</gene>
<dbReference type="AlphaFoldDB" id="A0A7I8IV72"/>
<evidence type="ECO:0000313" key="1">
    <source>
        <dbReference type="EMBL" id="CAA2622230.1"/>
    </source>
</evidence>
<protein>
    <submittedName>
        <fullName evidence="1">Uncharacterized protein</fullName>
    </submittedName>
</protein>
<sequence length="54" mass="6170">MGRRRRLACNGVSGGAAVSSRRSHGWSWIRWSTLRREIPETGTSPPWLLYSPSW</sequence>
<proteinExistence type="predicted"/>